<gene>
    <name evidence="7" type="primary">mntH_2</name>
    <name evidence="7" type="ORF">CLORY_31470</name>
</gene>
<comment type="caution">
    <text evidence="7">The sequence shown here is derived from an EMBL/GenBank/DDBJ whole genome shotgun (WGS) entry which is preliminary data.</text>
</comment>
<keyword evidence="5 6" id="KW-0472">Membrane</keyword>
<dbReference type="GO" id="GO:0005384">
    <property type="term" value="F:manganese ion transmembrane transporter activity"/>
    <property type="evidence" value="ECO:0007669"/>
    <property type="project" value="TreeGrafter"/>
</dbReference>
<keyword evidence="8" id="KW-1185">Reference proteome</keyword>
<feature type="transmembrane region" description="Helical" evidence="6">
    <location>
        <begin position="119"/>
        <end position="138"/>
    </location>
</feature>
<evidence type="ECO:0000256" key="4">
    <source>
        <dbReference type="ARBA" id="ARBA00022989"/>
    </source>
</evidence>
<dbReference type="InterPro" id="IPR001046">
    <property type="entry name" value="NRAMP_fam"/>
</dbReference>
<evidence type="ECO:0000256" key="1">
    <source>
        <dbReference type="ARBA" id="ARBA00004141"/>
    </source>
</evidence>
<evidence type="ECO:0000256" key="2">
    <source>
        <dbReference type="ARBA" id="ARBA00022448"/>
    </source>
</evidence>
<comment type="subcellular location">
    <subcellularLocation>
        <location evidence="1">Membrane</location>
        <topology evidence="1">Multi-pass membrane protein</topology>
    </subcellularLocation>
</comment>
<protein>
    <submittedName>
        <fullName evidence="7">Divalent metal cation transporter MntH</fullName>
    </submittedName>
</protein>
<evidence type="ECO:0000256" key="5">
    <source>
        <dbReference type="ARBA" id="ARBA00023136"/>
    </source>
</evidence>
<dbReference type="PANTHER" id="PTHR11706:SF33">
    <property type="entry name" value="NATURAL RESISTANCE-ASSOCIATED MACROPHAGE PROTEIN 2"/>
    <property type="match status" value="1"/>
</dbReference>
<dbReference type="RefSeq" id="WP_079426175.1">
    <property type="nucleotide sequence ID" value="NZ_MZGV01000040.1"/>
</dbReference>
<dbReference type="Pfam" id="PF01566">
    <property type="entry name" value="Nramp"/>
    <property type="match status" value="1"/>
</dbReference>
<feature type="transmembrane region" description="Helical" evidence="6">
    <location>
        <begin position="326"/>
        <end position="351"/>
    </location>
</feature>
<feature type="transmembrane region" description="Helical" evidence="6">
    <location>
        <begin position="188"/>
        <end position="210"/>
    </location>
</feature>
<name>A0A1V4IIG3_9CLOT</name>
<dbReference type="GO" id="GO:0005886">
    <property type="term" value="C:plasma membrane"/>
    <property type="evidence" value="ECO:0007669"/>
    <property type="project" value="TreeGrafter"/>
</dbReference>
<organism evidence="7 8">
    <name type="scientific">Clostridium oryzae</name>
    <dbReference type="NCBI Taxonomy" id="1450648"/>
    <lineage>
        <taxon>Bacteria</taxon>
        <taxon>Bacillati</taxon>
        <taxon>Bacillota</taxon>
        <taxon>Clostridia</taxon>
        <taxon>Eubacteriales</taxon>
        <taxon>Clostridiaceae</taxon>
        <taxon>Clostridium</taxon>
    </lineage>
</organism>
<keyword evidence="2" id="KW-0813">Transport</keyword>
<dbReference type="PANTHER" id="PTHR11706">
    <property type="entry name" value="SOLUTE CARRIER PROTEIN FAMILY 11 MEMBER"/>
    <property type="match status" value="1"/>
</dbReference>
<dbReference type="GO" id="GO:0034755">
    <property type="term" value="P:iron ion transmembrane transport"/>
    <property type="evidence" value="ECO:0007669"/>
    <property type="project" value="TreeGrafter"/>
</dbReference>
<dbReference type="AlphaFoldDB" id="A0A1V4IIG3"/>
<feature type="transmembrane region" description="Helical" evidence="6">
    <location>
        <begin position="231"/>
        <end position="254"/>
    </location>
</feature>
<feature type="transmembrane region" description="Helical" evidence="6">
    <location>
        <begin position="86"/>
        <end position="107"/>
    </location>
</feature>
<reference evidence="7 8" key="1">
    <citation type="submission" date="2017-03" db="EMBL/GenBank/DDBJ databases">
        <title>Genome sequence of Clostridium oryzae DSM 28571.</title>
        <authorList>
            <person name="Poehlein A."/>
            <person name="Daniel R."/>
        </authorList>
    </citation>
    <scope>NUCLEOTIDE SEQUENCE [LARGE SCALE GENOMIC DNA]</scope>
    <source>
        <strain evidence="7 8">DSM 28571</strain>
    </source>
</reference>
<sequence length="413" mass="44824">MRMALSNRFKRLFFIMTIIGPGLITVNAGNDAGGITTYASVGASYGYKMLWGLLLITFSLAVIQEMNARMAIVTGKGLSDLIREKFGVKLTFLAMAILLIANMGVVLGDFAGIAESLKLFNVSKYVSVPAAAILIWFLVTKGSYKKVENIFLLFTFVFFTYIISAFLIKPDWGSVLKTTLTPTIELNTGFLLTFIGMIGTTITPYMQFYLQSSIADKKLSLSDYKYEKLDVYLGAFWGNAVSFFIILCTAATLYKAGVTITSAQQAAMALKPLAGESAFILFGAGLLGASALATAVIPLSTSYAICEAFGWESGVNNSFKEAPAFFGIYTGILILGALFILIPGVSLIKIILVSQQIAGILSPIILTFMIVLINDKNIMGKYVNSKIQNLISWSTVIFIIILSVILFISPLFS</sequence>
<feature type="transmembrane region" description="Helical" evidence="6">
    <location>
        <begin position="390"/>
        <end position="412"/>
    </location>
</feature>
<dbReference type="OrthoDB" id="141480at2"/>
<proteinExistence type="predicted"/>
<dbReference type="GO" id="GO:0015086">
    <property type="term" value="F:cadmium ion transmembrane transporter activity"/>
    <property type="evidence" value="ECO:0007669"/>
    <property type="project" value="TreeGrafter"/>
</dbReference>
<dbReference type="EMBL" id="MZGV01000040">
    <property type="protein sequence ID" value="OPJ59699.1"/>
    <property type="molecule type" value="Genomic_DNA"/>
</dbReference>
<evidence type="ECO:0000313" key="7">
    <source>
        <dbReference type="EMBL" id="OPJ59699.1"/>
    </source>
</evidence>
<dbReference type="NCBIfam" id="NF037982">
    <property type="entry name" value="Nramp_1"/>
    <property type="match status" value="1"/>
</dbReference>
<feature type="transmembrane region" description="Helical" evidence="6">
    <location>
        <begin position="150"/>
        <end position="168"/>
    </location>
</feature>
<feature type="transmembrane region" description="Helical" evidence="6">
    <location>
        <begin position="278"/>
        <end position="305"/>
    </location>
</feature>
<evidence type="ECO:0000256" key="6">
    <source>
        <dbReference type="SAM" id="Phobius"/>
    </source>
</evidence>
<feature type="transmembrane region" description="Helical" evidence="6">
    <location>
        <begin position="12"/>
        <end position="29"/>
    </location>
</feature>
<keyword evidence="4 6" id="KW-1133">Transmembrane helix</keyword>
<feature type="transmembrane region" description="Helical" evidence="6">
    <location>
        <begin position="49"/>
        <end position="66"/>
    </location>
</feature>
<dbReference type="Proteomes" id="UP000190080">
    <property type="component" value="Unassembled WGS sequence"/>
</dbReference>
<evidence type="ECO:0000313" key="8">
    <source>
        <dbReference type="Proteomes" id="UP000190080"/>
    </source>
</evidence>
<evidence type="ECO:0000256" key="3">
    <source>
        <dbReference type="ARBA" id="ARBA00022692"/>
    </source>
</evidence>
<accession>A0A1V4IIG3</accession>
<feature type="transmembrane region" description="Helical" evidence="6">
    <location>
        <begin position="357"/>
        <end position="378"/>
    </location>
</feature>
<dbReference type="STRING" id="1450648.CLORY_31470"/>
<keyword evidence="3 6" id="KW-0812">Transmembrane</keyword>